<feature type="domain" description="Secretion system C-terminal sorting" evidence="10">
    <location>
        <begin position="1958"/>
        <end position="2027"/>
    </location>
</feature>
<proteinExistence type="predicted"/>
<sequence length="2030" mass="213165">MNVTPLIIAQSAHKVSIIFSIAFLFVLILTAGSATAQATWNVTSSADAGANTLREAIDDSADGDIININVSSEIMIESGLYVFLKDLTIHGNGATINSVNSSNYTFFFDISNTTINDLTMKNLSKSWPVITAINSGPITLNNCTIIDNPTSSVKGGAIHSNVPIVLNNCTIQNNTAQDGGGIYMDFNALTLLNSIISGNTATGSFGTGGISCTGPFKMTNSEIINNNAPSGWTGGLQVYSSAIVEISGSKINNNSGNSGAGGCSIFGALALTNSEIVNNTCNGTGGGIQFISFGGTTPSIIMNSTISQNTANHSGGISYAGTSLTINDSHIDNNHSTQFSGGGLFISSGELTLKNSTVNNNEAKSTGGGIYSNVDCIIDNSKMNGNTSNDKGGGIYMYAGKLELKNQSEVNDNTTSIDGGGIYLNNSASTQLIANNSSINSNKTIHWGGGGIHIRPNGHTKILTNCELKNNRANTQGGAIYNQGGLQLNGVTMTGNKAQWGGGLYVWSGQAEINNSSLDINEASSDGGGVYSRSKLIIENNSTINENTAGQTGGGLWISHTGQTSTISGSQVNGNEAQRAAGILIGDGALTIDQGSQVNSNTNVSNFDGAGIYNSNAALTIKSSSVNDNTTAANGAGVFIAHGSHASLTTDQADITGNTAGKNGGGVYLSTIGNIQNSTITQNTATGPGGGIYVRELAGAKLSVTGGSISDNTASYGGGLILYHNNNANTISNCDVKNNEVTQQGGGAWIKANTSITGSTFESNSAVAAGGGIFMDSGTSTVKSSTLSMNSAAQGAGLYVRTGDLEIQSTNIEFNESLNAGGGIHQKEGTLSISDQSSISNNESINTSGGGIYVDNGKLTLNDSEVKNNKVKNGGGGIYLNSNPNVQFSAENSSISGNTTQVYGGGGLLIKANNHKKIIRNCIIQENTAKGEGGGLVNNGELEILDNSIIKNNESQTGNGGGLYNTGALMFNHTKVLENHARRGGGLFTKTGNATIESSSVIQGNEAIHFGGGVFFHSGTHVIRNSAVLDNQSNNSGGGIFFNEGSLTIESAKVNDNSSTGSKGGGIHNEKGALIIKKSEINGNSALTWGGGIYSSYLTGAVSFSIDGSEVNGNSANNGGGISVDVINNYTISNTEFKNNTAQNNGGAINIIGGTGMVDISQVTIVNNQATHGGGISNTSLDLMVHNSTINHNQSTHHGGGIYNENNNTTLTNSKINGNTSNSNGGGIWNNGTLDISDSEIRGNTALYWGGGILTFGTATLDKMIIEGNSANDGGGIANVASISIDYSTITNNTATNGGGLHNLSSGAYQGNLTLTNSIVSLNHGTSGADIHNTASISGDHNLLSDYTGSGLTANGTNNLTGDPLFVSDFNNLNLTKCSPAIDAASNGDDMGALQSGLTAIVPVITTASITVALNDQHPNLISIDPSMVSYNFMGCTDITISLAPVDFDCSHVGQSVTTTATVTYSGGQSFQQPISVIVLDQAAPHFTPFPPDTVYVAAGDPLPAPDPVTYADNCGGVVALNVSDGSSTTLKCGEKIYRTYSITDVHGNVRAFVQTIIIGDGIGPEITVWDEDQMDITGLNSLPVYSVQHDTTYTSFTSDAVLARYCGQSQYIQRTYTALDACHNESTKTLNIMFSDEEKPVLTKEADFLQNVENGDTIDWVDCIYPAPSRNDISWSDNSGKAVVKTHVYPLPLPDTAPFGLFKLLNYVYEVEDECGNSTELNFYMGLYDLQGPIFQYIPRDTIIQAIPDLPPIPNQVIILDVCNYVVWDTVATAPIIDPWTGDTTAFSRKWMARDVVGHETFEEQIIYIKSDKIAYGEVTARIAYHDKLTPKHFDGEIGENGIEIHLYRLNTDGGKNVVTDSTTTQNWFGRNGSGWMTGILPGSYQVKVDVPEGFYIRQNSRVDSLGWSDTLTYNGELIDLGLIVFTPILEPKVQNVQPLRSMAQNKIPAQNQEWMVYPNPSHGQVKIEYSNNEQYDFDLFDRTGKRVRSGRTTNGSIISLDELINGVYVLQLRNGDEIIGHKKLVLMR</sequence>
<dbReference type="InterPro" id="IPR006626">
    <property type="entry name" value="PbH1"/>
</dbReference>
<dbReference type="PANTHER" id="PTHR11319">
    <property type="entry name" value="G PROTEIN-COUPLED RECEPTOR-RELATED"/>
    <property type="match status" value="1"/>
</dbReference>
<evidence type="ECO:0000256" key="3">
    <source>
        <dbReference type="ARBA" id="ARBA00004613"/>
    </source>
</evidence>
<evidence type="ECO:0000313" key="12">
    <source>
        <dbReference type="Proteomes" id="UP000753961"/>
    </source>
</evidence>
<evidence type="ECO:0000259" key="9">
    <source>
        <dbReference type="Pfam" id="PF13229"/>
    </source>
</evidence>
<dbReference type="Pfam" id="PF13229">
    <property type="entry name" value="Beta_helix"/>
    <property type="match status" value="1"/>
</dbReference>
<evidence type="ECO:0000256" key="2">
    <source>
        <dbReference type="ARBA" id="ARBA00004442"/>
    </source>
</evidence>
<dbReference type="InterPro" id="IPR026444">
    <property type="entry name" value="Secre_tail"/>
</dbReference>
<dbReference type="InterPro" id="IPR012334">
    <property type="entry name" value="Pectin_lyas_fold"/>
</dbReference>
<keyword evidence="12" id="KW-1185">Reference proteome</keyword>
<dbReference type="InterPro" id="IPR012332">
    <property type="entry name" value="Autotransporter_pectin_lyase_C"/>
</dbReference>
<dbReference type="NCBIfam" id="TIGR04183">
    <property type="entry name" value="Por_Secre_tail"/>
    <property type="match status" value="1"/>
</dbReference>
<dbReference type="Gene3D" id="2.160.20.10">
    <property type="entry name" value="Single-stranded right-handed beta-helix, Pectin lyase-like"/>
    <property type="match status" value="2"/>
</dbReference>
<evidence type="ECO:0000256" key="8">
    <source>
        <dbReference type="SAM" id="SignalP"/>
    </source>
</evidence>
<feature type="chain" id="PRO_5038130678" evidence="8">
    <location>
        <begin position="37"/>
        <end position="2030"/>
    </location>
</feature>
<dbReference type="PANTHER" id="PTHR11319:SF35">
    <property type="entry name" value="OUTER MEMBRANE PROTEIN PMPC-RELATED"/>
    <property type="match status" value="1"/>
</dbReference>
<dbReference type="SUPFAM" id="SSF51126">
    <property type="entry name" value="Pectin lyase-like"/>
    <property type="match status" value="5"/>
</dbReference>
<dbReference type="InterPro" id="IPR039448">
    <property type="entry name" value="Beta_helix"/>
</dbReference>
<accession>A0A953HWP6</accession>
<keyword evidence="7" id="KW-0998">Cell outer membrane</keyword>
<evidence type="ECO:0000256" key="4">
    <source>
        <dbReference type="ARBA" id="ARBA00022525"/>
    </source>
</evidence>
<dbReference type="SMART" id="SM00710">
    <property type="entry name" value="PbH1"/>
    <property type="match status" value="33"/>
</dbReference>
<reference evidence="11" key="1">
    <citation type="submission" date="2021-06" db="EMBL/GenBank/DDBJ databases">
        <title>44 bacteria genomes isolated from Dapeng, Shenzhen.</title>
        <authorList>
            <person name="Zheng W."/>
            <person name="Yu S."/>
            <person name="Huang Y."/>
        </authorList>
    </citation>
    <scope>NUCLEOTIDE SEQUENCE</scope>
    <source>
        <strain evidence="11">DP5N28-2</strain>
    </source>
</reference>
<gene>
    <name evidence="11" type="ORF">KUV50_07465</name>
</gene>
<evidence type="ECO:0000256" key="7">
    <source>
        <dbReference type="ARBA" id="ARBA00023237"/>
    </source>
</evidence>
<evidence type="ECO:0000313" key="11">
    <source>
        <dbReference type="EMBL" id="MBY5957961.1"/>
    </source>
</evidence>
<keyword evidence="5 8" id="KW-0732">Signal</keyword>
<evidence type="ECO:0000256" key="5">
    <source>
        <dbReference type="ARBA" id="ARBA00022729"/>
    </source>
</evidence>
<evidence type="ECO:0000256" key="6">
    <source>
        <dbReference type="ARBA" id="ARBA00023136"/>
    </source>
</evidence>
<name>A0A953HWP6_9BACT</name>
<feature type="signal peptide" evidence="8">
    <location>
        <begin position="1"/>
        <end position="36"/>
    </location>
</feature>
<comment type="subcellular location">
    <subcellularLocation>
        <location evidence="1">Cell envelope</location>
    </subcellularLocation>
    <subcellularLocation>
        <location evidence="2">Cell outer membrane</location>
    </subcellularLocation>
    <subcellularLocation>
        <location evidence="3">Secreted</location>
    </subcellularLocation>
</comment>
<dbReference type="Pfam" id="PF18962">
    <property type="entry name" value="Por_Secre_tail"/>
    <property type="match status" value="1"/>
</dbReference>
<dbReference type="InterPro" id="IPR011050">
    <property type="entry name" value="Pectin_lyase_fold/virulence"/>
</dbReference>
<dbReference type="Gene3D" id="2.160.20.20">
    <property type="match status" value="1"/>
</dbReference>
<dbReference type="Proteomes" id="UP000753961">
    <property type="component" value="Unassembled WGS sequence"/>
</dbReference>
<dbReference type="RefSeq" id="WP_222579501.1">
    <property type="nucleotide sequence ID" value="NZ_JAHVHU010000007.1"/>
</dbReference>
<keyword evidence="4" id="KW-0964">Secreted</keyword>
<dbReference type="Pfam" id="PF02415">
    <property type="entry name" value="Chlam_PMP"/>
    <property type="match status" value="1"/>
</dbReference>
<dbReference type="InterPro" id="IPR003368">
    <property type="entry name" value="POMP_repeat"/>
</dbReference>
<dbReference type="EMBL" id="JAHVHU010000007">
    <property type="protein sequence ID" value="MBY5957961.1"/>
    <property type="molecule type" value="Genomic_DNA"/>
</dbReference>
<keyword evidence="6" id="KW-0472">Membrane</keyword>
<feature type="domain" description="Right handed beta helix" evidence="9">
    <location>
        <begin position="707"/>
        <end position="825"/>
    </location>
</feature>
<comment type="caution">
    <text evidence="11">The sequence shown here is derived from an EMBL/GenBank/DDBJ whole genome shotgun (WGS) entry which is preliminary data.</text>
</comment>
<protein>
    <submittedName>
        <fullName evidence="11">Right-handed parallel beta-helix repeat-containing protein</fullName>
    </submittedName>
</protein>
<evidence type="ECO:0000256" key="1">
    <source>
        <dbReference type="ARBA" id="ARBA00004196"/>
    </source>
</evidence>
<organism evidence="11 12">
    <name type="scientific">Membranihabitans marinus</name>
    <dbReference type="NCBI Taxonomy" id="1227546"/>
    <lineage>
        <taxon>Bacteria</taxon>
        <taxon>Pseudomonadati</taxon>
        <taxon>Bacteroidota</taxon>
        <taxon>Saprospiria</taxon>
        <taxon>Saprospirales</taxon>
        <taxon>Saprospiraceae</taxon>
        <taxon>Membranihabitans</taxon>
    </lineage>
</organism>
<evidence type="ECO:0000259" key="10">
    <source>
        <dbReference type="Pfam" id="PF18962"/>
    </source>
</evidence>